<sequence length="263" mass="27374">MTTLTNDALLAVAERLGVQTLPLVLAVGPRQDTFDAWRAARDAAVAELTATGIFDTYGDVEPDLAGALYTLAQPDAELVARGYGDDGRRRICLARRGSGHASAVRTGETFEIATDAIDGSDRELARLLLAALPTCAPAEVAPVSVAADDLAARLDAAETTSQYVDAMYALGIDAHQATVLGAAFGTCHGYTEIVAEVHHDGLTTRAPGAVAVYDTARGRIVVAPMTAPDGQVWSTITPGTDHRLTQAIGALLEGLPGGGWRPD</sequence>
<dbReference type="InterPro" id="IPR025734">
    <property type="entry name" value="EspG"/>
</dbReference>
<dbReference type="Proteomes" id="UP000233766">
    <property type="component" value="Unassembled WGS sequence"/>
</dbReference>
<evidence type="ECO:0000256" key="1">
    <source>
        <dbReference type="ARBA" id="ARBA00004496"/>
    </source>
</evidence>
<evidence type="ECO:0000256" key="4">
    <source>
        <dbReference type="ARBA" id="ARBA00023186"/>
    </source>
</evidence>
<keyword evidence="3" id="KW-0963">Cytoplasm</keyword>
<organism evidence="5 6">
    <name type="scientific">Nocardia fluminea</name>
    <dbReference type="NCBI Taxonomy" id="134984"/>
    <lineage>
        <taxon>Bacteria</taxon>
        <taxon>Bacillati</taxon>
        <taxon>Actinomycetota</taxon>
        <taxon>Actinomycetes</taxon>
        <taxon>Mycobacteriales</taxon>
        <taxon>Nocardiaceae</taxon>
        <taxon>Nocardia</taxon>
    </lineage>
</organism>
<evidence type="ECO:0000313" key="5">
    <source>
        <dbReference type="EMBL" id="PKV77830.1"/>
    </source>
</evidence>
<dbReference type="OrthoDB" id="3681944at2"/>
<comment type="caution">
    <text evidence="5">The sequence shown here is derived from an EMBL/GenBank/DDBJ whole genome shotgun (WGS) entry which is preliminary data.</text>
</comment>
<keyword evidence="6" id="KW-1185">Reference proteome</keyword>
<proteinExistence type="inferred from homology"/>
<accession>A0A2N3V889</accession>
<name>A0A2N3V889_9NOCA</name>
<keyword evidence="4" id="KW-0143">Chaperone</keyword>
<reference evidence="5 6" key="1">
    <citation type="submission" date="2017-12" db="EMBL/GenBank/DDBJ databases">
        <title>Sequencing the genomes of 1000 Actinobacteria strains.</title>
        <authorList>
            <person name="Klenk H.-P."/>
        </authorList>
    </citation>
    <scope>NUCLEOTIDE SEQUENCE [LARGE SCALE GENOMIC DNA]</scope>
    <source>
        <strain evidence="5 6">DSM 44489</strain>
    </source>
</reference>
<protein>
    <submittedName>
        <fullName evidence="5">ESAT-6 protein secretion system EspG family protein</fullName>
    </submittedName>
</protein>
<evidence type="ECO:0000256" key="3">
    <source>
        <dbReference type="ARBA" id="ARBA00022490"/>
    </source>
</evidence>
<dbReference type="RefSeq" id="WP_101464400.1">
    <property type="nucleotide sequence ID" value="NZ_PJMW01000002.1"/>
</dbReference>
<dbReference type="AlphaFoldDB" id="A0A2N3V889"/>
<evidence type="ECO:0000256" key="2">
    <source>
        <dbReference type="ARBA" id="ARBA00006411"/>
    </source>
</evidence>
<dbReference type="EMBL" id="PJMW01000002">
    <property type="protein sequence ID" value="PKV77830.1"/>
    <property type="molecule type" value="Genomic_DNA"/>
</dbReference>
<evidence type="ECO:0000313" key="6">
    <source>
        <dbReference type="Proteomes" id="UP000233766"/>
    </source>
</evidence>
<comment type="subcellular location">
    <subcellularLocation>
        <location evidence="1">Cytoplasm</location>
    </subcellularLocation>
</comment>
<gene>
    <name evidence="5" type="ORF">ATK86_2183</name>
</gene>
<dbReference type="Pfam" id="PF14011">
    <property type="entry name" value="ESX-1_EspG"/>
    <property type="match status" value="1"/>
</dbReference>
<comment type="similarity">
    <text evidence="2">Belongs to the EspG family.</text>
</comment>